<proteinExistence type="predicted"/>
<evidence type="ECO:0000256" key="1">
    <source>
        <dbReference type="SAM" id="MobiDB-lite"/>
    </source>
</evidence>
<feature type="compositionally biased region" description="Basic residues" evidence="1">
    <location>
        <begin position="69"/>
        <end position="79"/>
    </location>
</feature>
<comment type="caution">
    <text evidence="2">The sequence shown here is derived from an EMBL/GenBank/DDBJ whole genome shotgun (WGS) entry which is preliminary data.</text>
</comment>
<protein>
    <submittedName>
        <fullName evidence="2">Uncharacterized protein</fullName>
    </submittedName>
</protein>
<dbReference type="Proteomes" id="UP000729402">
    <property type="component" value="Unassembled WGS sequence"/>
</dbReference>
<reference evidence="2" key="1">
    <citation type="journal article" date="2021" name="bioRxiv">
        <title>Whole Genome Assembly and Annotation of Northern Wild Rice, Zizania palustris L., Supports a Whole Genome Duplication in the Zizania Genus.</title>
        <authorList>
            <person name="Haas M."/>
            <person name="Kono T."/>
            <person name="Macchietto M."/>
            <person name="Millas R."/>
            <person name="McGilp L."/>
            <person name="Shao M."/>
            <person name="Duquette J."/>
            <person name="Hirsch C.N."/>
            <person name="Kimball J."/>
        </authorList>
    </citation>
    <scope>NUCLEOTIDE SEQUENCE</scope>
    <source>
        <tissue evidence="2">Fresh leaf tissue</tissue>
    </source>
</reference>
<feature type="region of interest" description="Disordered" evidence="1">
    <location>
        <begin position="118"/>
        <end position="144"/>
    </location>
</feature>
<organism evidence="2 3">
    <name type="scientific">Zizania palustris</name>
    <name type="common">Northern wild rice</name>
    <dbReference type="NCBI Taxonomy" id="103762"/>
    <lineage>
        <taxon>Eukaryota</taxon>
        <taxon>Viridiplantae</taxon>
        <taxon>Streptophyta</taxon>
        <taxon>Embryophyta</taxon>
        <taxon>Tracheophyta</taxon>
        <taxon>Spermatophyta</taxon>
        <taxon>Magnoliopsida</taxon>
        <taxon>Liliopsida</taxon>
        <taxon>Poales</taxon>
        <taxon>Poaceae</taxon>
        <taxon>BOP clade</taxon>
        <taxon>Oryzoideae</taxon>
        <taxon>Oryzeae</taxon>
        <taxon>Zizaniinae</taxon>
        <taxon>Zizania</taxon>
    </lineage>
</organism>
<reference evidence="2" key="2">
    <citation type="submission" date="2021-02" db="EMBL/GenBank/DDBJ databases">
        <authorList>
            <person name="Kimball J.A."/>
            <person name="Haas M.W."/>
            <person name="Macchietto M."/>
            <person name="Kono T."/>
            <person name="Duquette J."/>
            <person name="Shao M."/>
        </authorList>
    </citation>
    <scope>NUCLEOTIDE SEQUENCE</scope>
    <source>
        <tissue evidence="2">Fresh leaf tissue</tissue>
    </source>
</reference>
<feature type="compositionally biased region" description="Pro residues" evidence="1">
    <location>
        <begin position="48"/>
        <end position="58"/>
    </location>
</feature>
<gene>
    <name evidence="2" type="ORF">GUJ93_ZPchr0006g45971</name>
</gene>
<feature type="region of interest" description="Disordered" evidence="1">
    <location>
        <begin position="48"/>
        <end position="106"/>
    </location>
</feature>
<feature type="compositionally biased region" description="Polar residues" evidence="1">
    <location>
        <begin position="132"/>
        <end position="142"/>
    </location>
</feature>
<name>A0A8J5TAU9_ZIZPA</name>
<accession>A0A8J5TAU9</accession>
<keyword evidence="3" id="KW-1185">Reference proteome</keyword>
<dbReference type="AlphaFoldDB" id="A0A8J5TAU9"/>
<dbReference type="EMBL" id="JAAALK010000283">
    <property type="protein sequence ID" value="KAG8076793.1"/>
    <property type="molecule type" value="Genomic_DNA"/>
</dbReference>
<evidence type="ECO:0000313" key="2">
    <source>
        <dbReference type="EMBL" id="KAG8076793.1"/>
    </source>
</evidence>
<evidence type="ECO:0000313" key="3">
    <source>
        <dbReference type="Proteomes" id="UP000729402"/>
    </source>
</evidence>
<sequence>MGTSTPPIVAMMLLRSSGGGHGLCPPCSSLVGFRLQLLRKIPLLGPSPPTLPALPPPHQGHAAATPSPCRRRLLPRRRSSSPSVAASSDPRRPPGPGRRLPHPDAFLPFHSQCLRAEPPKGKSATCLDPQRFSPQSPSTSTAVARLGGSSRSTAASCLGGSLTAPGQPVLHTASAVAPSIGGNHGAEISERPPPGLLVLPMCHGPNLVAIMYKSNLCAICAYFKEHRPLHCLLQFCLAPLNFSLVFEFPMNKATSFTRTICSIWAMTMLRFCPCYRWCPSPD</sequence>